<feature type="transmembrane region" description="Helical" evidence="1">
    <location>
        <begin position="44"/>
        <end position="63"/>
    </location>
</feature>
<protein>
    <recommendedName>
        <fullName evidence="2">Signal transduction histidine kinase internal region domain-containing protein</fullName>
    </recommendedName>
</protein>
<dbReference type="Proteomes" id="UP000189739">
    <property type="component" value="Unassembled WGS sequence"/>
</dbReference>
<keyword evidence="1" id="KW-0812">Transmembrane</keyword>
<proteinExistence type="predicted"/>
<feature type="transmembrane region" description="Helical" evidence="1">
    <location>
        <begin position="14"/>
        <end position="32"/>
    </location>
</feature>
<dbReference type="PANTHER" id="PTHR34220">
    <property type="entry name" value="SENSOR HISTIDINE KINASE YPDA"/>
    <property type="match status" value="1"/>
</dbReference>
<dbReference type="InterPro" id="IPR050640">
    <property type="entry name" value="Bact_2-comp_sensor_kinase"/>
</dbReference>
<name>A0A1S9PGC2_9SPHI</name>
<evidence type="ECO:0000313" key="3">
    <source>
        <dbReference type="EMBL" id="OOQ59989.1"/>
    </source>
</evidence>
<gene>
    <name evidence="3" type="ORF">BC343_27040</name>
</gene>
<dbReference type="PANTHER" id="PTHR34220:SF7">
    <property type="entry name" value="SENSOR HISTIDINE KINASE YPDA"/>
    <property type="match status" value="1"/>
</dbReference>
<dbReference type="AlphaFoldDB" id="A0A1S9PGC2"/>
<dbReference type="GO" id="GO:0016020">
    <property type="term" value="C:membrane"/>
    <property type="evidence" value="ECO:0007669"/>
    <property type="project" value="InterPro"/>
</dbReference>
<feature type="transmembrane region" description="Helical" evidence="1">
    <location>
        <begin position="98"/>
        <end position="115"/>
    </location>
</feature>
<keyword evidence="1" id="KW-0472">Membrane</keyword>
<keyword evidence="4" id="KW-1185">Reference proteome</keyword>
<evidence type="ECO:0000256" key="1">
    <source>
        <dbReference type="SAM" id="Phobius"/>
    </source>
</evidence>
<dbReference type="EMBL" id="MBTF01000010">
    <property type="protein sequence ID" value="OOQ59989.1"/>
    <property type="molecule type" value="Genomic_DNA"/>
</dbReference>
<evidence type="ECO:0000313" key="4">
    <source>
        <dbReference type="Proteomes" id="UP000189739"/>
    </source>
</evidence>
<dbReference type="InterPro" id="IPR010559">
    <property type="entry name" value="Sig_transdc_His_kin_internal"/>
</dbReference>
<sequence length="332" mass="37575">MSAMLATQQPFFPFANYIVYYSVNIGLFYAHAYVLTRTFTRRRAAYWTGAGLFLLNFLFFLTLKVGMDLFINAGNSTFAARIQSALKYLPLNVMRNCYLIILSTFYWVGGNIAGYRRKAEASEKAELLAQKETAELGARFAESRNAYLQQQVNPHMLFNALGFIHTHVYRSSPDAAHCVWLLSDILRFGLDAAEADGKASVAREAEQLGHLLEINRFRFDGALHIRVEIANDLGSYRIIPMILLTLAENMFKHGDLRNAEAPALLRLEVNGDGRLLFRTRNRKKAVPPMARNRALGLQNTRLRLDFAYPGGYTLTTKDEGGWFELELAITLN</sequence>
<comment type="caution">
    <text evidence="3">The sequence shown here is derived from an EMBL/GenBank/DDBJ whole genome shotgun (WGS) entry which is preliminary data.</text>
</comment>
<accession>A0A1S9PGC2</accession>
<organism evidence="3 4">
    <name type="scientific">Mucilaginibacter pedocola</name>
    <dbReference type="NCBI Taxonomy" id="1792845"/>
    <lineage>
        <taxon>Bacteria</taxon>
        <taxon>Pseudomonadati</taxon>
        <taxon>Bacteroidota</taxon>
        <taxon>Sphingobacteriia</taxon>
        <taxon>Sphingobacteriales</taxon>
        <taxon>Sphingobacteriaceae</taxon>
        <taxon>Mucilaginibacter</taxon>
    </lineage>
</organism>
<dbReference type="STRING" id="1792845.BC343_27040"/>
<dbReference type="Pfam" id="PF06580">
    <property type="entry name" value="His_kinase"/>
    <property type="match status" value="1"/>
</dbReference>
<keyword evidence="1" id="KW-1133">Transmembrane helix</keyword>
<feature type="domain" description="Signal transduction histidine kinase internal region" evidence="2">
    <location>
        <begin position="146"/>
        <end position="221"/>
    </location>
</feature>
<dbReference type="GO" id="GO:0000155">
    <property type="term" value="F:phosphorelay sensor kinase activity"/>
    <property type="evidence" value="ECO:0007669"/>
    <property type="project" value="InterPro"/>
</dbReference>
<reference evidence="3 4" key="1">
    <citation type="submission" date="2016-07" db="EMBL/GenBank/DDBJ databases">
        <title>Genomic analysis of zinc-resistant bacterium Mucilaginibacter pedocola TBZ30.</title>
        <authorList>
            <person name="Huang J."/>
            <person name="Tang J."/>
        </authorList>
    </citation>
    <scope>NUCLEOTIDE SEQUENCE [LARGE SCALE GENOMIC DNA]</scope>
    <source>
        <strain evidence="3 4">TBZ30</strain>
    </source>
</reference>
<evidence type="ECO:0000259" key="2">
    <source>
        <dbReference type="Pfam" id="PF06580"/>
    </source>
</evidence>